<dbReference type="EMBL" id="JADNRY010000145">
    <property type="protein sequence ID" value="KAF9063495.1"/>
    <property type="molecule type" value="Genomic_DNA"/>
</dbReference>
<keyword evidence="2 4" id="KW-0863">Zinc-finger</keyword>
<protein>
    <recommendedName>
        <fullName evidence="5">MYND-type domain-containing protein</fullName>
    </recommendedName>
</protein>
<evidence type="ECO:0000256" key="3">
    <source>
        <dbReference type="ARBA" id="ARBA00022833"/>
    </source>
</evidence>
<evidence type="ECO:0000259" key="5">
    <source>
        <dbReference type="PROSITE" id="PS50865"/>
    </source>
</evidence>
<evidence type="ECO:0000256" key="2">
    <source>
        <dbReference type="ARBA" id="ARBA00022771"/>
    </source>
</evidence>
<evidence type="ECO:0000313" key="7">
    <source>
        <dbReference type="Proteomes" id="UP000772434"/>
    </source>
</evidence>
<dbReference type="AlphaFoldDB" id="A0A9P5U1C2"/>
<dbReference type="Proteomes" id="UP000772434">
    <property type="component" value="Unassembled WGS sequence"/>
</dbReference>
<dbReference type="OrthoDB" id="341421at2759"/>
<dbReference type="PROSITE" id="PS50865">
    <property type="entry name" value="ZF_MYND_2"/>
    <property type="match status" value="1"/>
</dbReference>
<sequence length="670" mass="75354">MPSHRKASKKSSGPKRLHSDLEVEVAQASGWSQIVQLIQNQLQIPDLSKKSGLKKVFANFDATYERLDAIFQQYVENDRIVGGIVGIYTQMCEDSVLRTKLCSNGLLARLFPVLKRDACRTMALHTLVNIGHHGGVGVHAEIAKHASLLVQTLLDYPDDPQSVEYVILILSHSVGAVVNGDSQAPEMPDIHRSLDMRIILKLVTFHMRQPYASGALIDHGIQLIFAASMHCAADFRAEPDLDKFLNWGLRGSCLGALIRSFVRSSVPERLAMGPAQTMQLMSNQPWPAHLQKVLSQYGLPRCYTTQERAVSYELSEVLGRGMQHRDFYLLGGKLASLTLLSEYTMPETILPAFSVIEVVPFCIKELRAKGTPSDMEKADILEMKLLVKKQQWDEIKSKAHQFLERNPHAAYTYYALSLTPGSEEALRAAKKGLKCKQTTPFLHFQLLRLAVEFAGDLGLCYFQEFDDGRMMWEEAIAFLMSALEDSKAFIEQAPPDNPYMKTILYWNIILTIVMDGPDANLKAVEGALEKLKISEQVNEHMKMPILSTQMRMAAKLIVKLYDEAVKDLGEGVKLMDERLDEQVPPPDFPKKASDELAAWLSDMSLGSFNCSDGPKPQINVKDIWFKRCSYCRNPSAVLRKCSGCQLTRYCDNNCQKLHWAEHKKQCKTKS</sequence>
<accession>A0A9P5U1C2</accession>
<evidence type="ECO:0000256" key="4">
    <source>
        <dbReference type="PROSITE-ProRule" id="PRU00134"/>
    </source>
</evidence>
<dbReference type="Pfam" id="PF01753">
    <property type="entry name" value="zf-MYND"/>
    <property type="match status" value="1"/>
</dbReference>
<keyword evidence="7" id="KW-1185">Reference proteome</keyword>
<reference evidence="6" key="1">
    <citation type="submission" date="2020-11" db="EMBL/GenBank/DDBJ databases">
        <authorList>
            <consortium name="DOE Joint Genome Institute"/>
            <person name="Ahrendt S."/>
            <person name="Riley R."/>
            <person name="Andreopoulos W."/>
            <person name="Labutti K."/>
            <person name="Pangilinan J."/>
            <person name="Ruiz-Duenas F.J."/>
            <person name="Barrasa J.M."/>
            <person name="Sanchez-Garcia M."/>
            <person name="Camarero S."/>
            <person name="Miyauchi S."/>
            <person name="Serrano A."/>
            <person name="Linde D."/>
            <person name="Babiker R."/>
            <person name="Drula E."/>
            <person name="Ayuso-Fernandez I."/>
            <person name="Pacheco R."/>
            <person name="Padilla G."/>
            <person name="Ferreira P."/>
            <person name="Barriuso J."/>
            <person name="Kellner H."/>
            <person name="Castanera R."/>
            <person name="Alfaro M."/>
            <person name="Ramirez L."/>
            <person name="Pisabarro A.G."/>
            <person name="Kuo A."/>
            <person name="Tritt A."/>
            <person name="Lipzen A."/>
            <person name="He G."/>
            <person name="Yan M."/>
            <person name="Ng V."/>
            <person name="Cullen D."/>
            <person name="Martin F."/>
            <person name="Rosso M.-N."/>
            <person name="Henrissat B."/>
            <person name="Hibbett D."/>
            <person name="Martinez A.T."/>
            <person name="Grigoriev I.V."/>
        </authorList>
    </citation>
    <scope>NUCLEOTIDE SEQUENCE</scope>
    <source>
        <strain evidence="6">AH 40177</strain>
    </source>
</reference>
<dbReference type="InterPro" id="IPR002893">
    <property type="entry name" value="Znf_MYND"/>
</dbReference>
<evidence type="ECO:0000256" key="1">
    <source>
        <dbReference type="ARBA" id="ARBA00022723"/>
    </source>
</evidence>
<keyword evidence="3" id="KW-0862">Zinc</keyword>
<dbReference type="Gene3D" id="6.10.140.2220">
    <property type="match status" value="1"/>
</dbReference>
<name>A0A9P5U1C2_9AGAR</name>
<dbReference type="GO" id="GO:0008270">
    <property type="term" value="F:zinc ion binding"/>
    <property type="evidence" value="ECO:0007669"/>
    <property type="project" value="UniProtKB-KW"/>
</dbReference>
<organism evidence="6 7">
    <name type="scientific">Rhodocollybia butyracea</name>
    <dbReference type="NCBI Taxonomy" id="206335"/>
    <lineage>
        <taxon>Eukaryota</taxon>
        <taxon>Fungi</taxon>
        <taxon>Dikarya</taxon>
        <taxon>Basidiomycota</taxon>
        <taxon>Agaricomycotina</taxon>
        <taxon>Agaricomycetes</taxon>
        <taxon>Agaricomycetidae</taxon>
        <taxon>Agaricales</taxon>
        <taxon>Marasmiineae</taxon>
        <taxon>Omphalotaceae</taxon>
        <taxon>Rhodocollybia</taxon>
    </lineage>
</organism>
<keyword evidence="1" id="KW-0479">Metal-binding</keyword>
<proteinExistence type="predicted"/>
<feature type="domain" description="MYND-type" evidence="5">
    <location>
        <begin position="628"/>
        <end position="666"/>
    </location>
</feature>
<dbReference type="SUPFAM" id="SSF144232">
    <property type="entry name" value="HIT/MYND zinc finger-like"/>
    <property type="match status" value="1"/>
</dbReference>
<gene>
    <name evidence="6" type="ORF">BDP27DRAFT_1335047</name>
</gene>
<comment type="caution">
    <text evidence="6">The sequence shown here is derived from an EMBL/GenBank/DDBJ whole genome shotgun (WGS) entry which is preliminary data.</text>
</comment>
<evidence type="ECO:0000313" key="6">
    <source>
        <dbReference type="EMBL" id="KAF9063495.1"/>
    </source>
</evidence>
<dbReference type="PROSITE" id="PS01360">
    <property type="entry name" value="ZF_MYND_1"/>
    <property type="match status" value="1"/>
</dbReference>